<dbReference type="Proteomes" id="UP001595858">
    <property type="component" value="Unassembled WGS sequence"/>
</dbReference>
<keyword evidence="3" id="KW-1185">Reference proteome</keyword>
<feature type="compositionally biased region" description="Gly residues" evidence="1">
    <location>
        <begin position="420"/>
        <end position="435"/>
    </location>
</feature>
<evidence type="ECO:0000256" key="1">
    <source>
        <dbReference type="SAM" id="MobiDB-lite"/>
    </source>
</evidence>
<reference evidence="3" key="1">
    <citation type="journal article" date="2019" name="Int. J. Syst. Evol. Microbiol.">
        <title>The Global Catalogue of Microorganisms (GCM) 10K type strain sequencing project: providing services to taxonomists for standard genome sequencing and annotation.</title>
        <authorList>
            <consortium name="The Broad Institute Genomics Platform"/>
            <consortium name="The Broad Institute Genome Sequencing Center for Infectious Disease"/>
            <person name="Wu L."/>
            <person name="Ma J."/>
        </authorList>
    </citation>
    <scope>NUCLEOTIDE SEQUENCE [LARGE SCALE GENOMIC DNA]</scope>
    <source>
        <strain evidence="3">CGMCC 4.7304</strain>
    </source>
</reference>
<protein>
    <submittedName>
        <fullName evidence="2">Uncharacterized protein</fullName>
    </submittedName>
</protein>
<feature type="compositionally biased region" description="Acidic residues" evidence="1">
    <location>
        <begin position="454"/>
        <end position="470"/>
    </location>
</feature>
<evidence type="ECO:0000313" key="2">
    <source>
        <dbReference type="EMBL" id="MFC4868884.1"/>
    </source>
</evidence>
<name>A0ABV9SRC6_9ACTN</name>
<comment type="caution">
    <text evidence="2">The sequence shown here is derived from an EMBL/GenBank/DDBJ whole genome shotgun (WGS) entry which is preliminary data.</text>
</comment>
<feature type="region of interest" description="Disordered" evidence="1">
    <location>
        <begin position="336"/>
        <end position="357"/>
    </location>
</feature>
<sequence>MATEGLIDPSAIPIPQVKPEDLRTAASALRTDGGDISQFGQDIKSSWKGLEGIYTAPEDDLLLSAIDPVATKGDEVDEAVATAADALETFADEAERIKGRLQGLKADAEAFVADVEDDDDWREDEGKVNEHNGMNDDVLAALNEYMAAERECANKITALFGGTAFVAAAPGEEGSLGPDEQAHGYTEVPEGVETPWAKPQEYDAPWYEDAWNGVKDFGVGIVEDLGAMAGFYGENGWEGLNDWGTWWDNLKTNWGDTLAGLGSLVGLYGEDGWGVSSWSEWGGNLGNGWKEFAHAIVPWREWGDRPGYVITQSVLNIGSMAVGGVGIVKALAKGARKVGGDGSDGSNGDSDGSRQDVDMEGFQQVGDRPGNTQALQDRLDGVGVDESRMDGIDDALDEARGFESQPAPVGGGDPIDTGGDAPGGGGGGSGGGSGGDSTPDGDGVPDGESRAPEDPADTEPAGDADSDPSEDAPSTPQRPRLGGSEGPPLDGDADAEPDGSDSPPPDDSPRPDPQPDPPLDETYQPPGGDRSKGFLGTSTGDMYRVGWTDDNGYYHDGQGNTYVEPPDSLDALRRYQEIRGTDGDTAQIADNTGFDRSVLDRIKEHLFTREHVIATDPGQHRSGLFSPVDHVGTLWQKAASGELSPREAVRFRRLMIHEGVESALMERDIPYRSTHPGYYDDGRPNAGPHHFGAHDLAPGENGNMWAVTDRIGVRRPDFEISEDLSNLDQLVDHVLREIGHE</sequence>
<proteinExistence type="predicted"/>
<feature type="compositionally biased region" description="Pro residues" evidence="1">
    <location>
        <begin position="502"/>
        <end position="517"/>
    </location>
</feature>
<evidence type="ECO:0000313" key="3">
    <source>
        <dbReference type="Proteomes" id="UP001595858"/>
    </source>
</evidence>
<gene>
    <name evidence="2" type="ORF">ACFPCZ_19795</name>
</gene>
<dbReference type="RefSeq" id="WP_344147564.1">
    <property type="nucleotide sequence ID" value="NZ_BAAAQI010000021.1"/>
</dbReference>
<organism evidence="2 3">
    <name type="scientific">Streptomonospora arabica</name>
    <dbReference type="NCBI Taxonomy" id="412417"/>
    <lineage>
        <taxon>Bacteria</taxon>
        <taxon>Bacillati</taxon>
        <taxon>Actinomycetota</taxon>
        <taxon>Actinomycetes</taxon>
        <taxon>Streptosporangiales</taxon>
        <taxon>Nocardiopsidaceae</taxon>
        <taxon>Streptomonospora</taxon>
    </lineage>
</organism>
<dbReference type="EMBL" id="JBHSIY010000021">
    <property type="protein sequence ID" value="MFC4868884.1"/>
    <property type="molecule type" value="Genomic_DNA"/>
</dbReference>
<accession>A0ABV9SRC6</accession>
<feature type="region of interest" description="Disordered" evidence="1">
    <location>
        <begin position="402"/>
        <end position="539"/>
    </location>
</feature>